<dbReference type="EMBL" id="KV878681">
    <property type="protein sequence ID" value="OJJ74924.1"/>
    <property type="molecule type" value="Genomic_DNA"/>
</dbReference>
<dbReference type="OrthoDB" id="26970at2759"/>
<dbReference type="STRING" id="767769.A0A1L9UT53"/>
<dbReference type="InterPro" id="IPR007991">
    <property type="entry name" value="RNA_pol_I_trans_ini_fac_RRN3"/>
</dbReference>
<dbReference type="Proteomes" id="UP000184499">
    <property type="component" value="Unassembled WGS sequence"/>
</dbReference>
<dbReference type="RefSeq" id="XP_067482172.1">
    <property type="nucleotide sequence ID" value="XM_067624290.1"/>
</dbReference>
<name>A0A1L9UT53_ASPBC</name>
<dbReference type="AlphaFoldDB" id="A0A1L9UT53"/>
<organism evidence="3 4">
    <name type="scientific">Aspergillus brasiliensis (strain CBS 101740 / IMI 381727 / IBT 21946)</name>
    <dbReference type="NCBI Taxonomy" id="767769"/>
    <lineage>
        <taxon>Eukaryota</taxon>
        <taxon>Fungi</taxon>
        <taxon>Dikarya</taxon>
        <taxon>Ascomycota</taxon>
        <taxon>Pezizomycotina</taxon>
        <taxon>Eurotiomycetes</taxon>
        <taxon>Eurotiomycetidae</taxon>
        <taxon>Eurotiales</taxon>
        <taxon>Aspergillaceae</taxon>
        <taxon>Aspergillus</taxon>
        <taxon>Aspergillus subgen. Circumdati</taxon>
    </lineage>
</organism>
<accession>A0A1L9UT53</accession>
<dbReference type="GO" id="GO:0005634">
    <property type="term" value="C:nucleus"/>
    <property type="evidence" value="ECO:0007669"/>
    <property type="project" value="TreeGrafter"/>
</dbReference>
<evidence type="ECO:0000256" key="1">
    <source>
        <dbReference type="ARBA" id="ARBA00010098"/>
    </source>
</evidence>
<dbReference type="PANTHER" id="PTHR12790:SF0">
    <property type="entry name" value="RNA POLYMERASE I-SPECIFIC TRANSCRIPTION INITIATION FACTOR RRN3-RELATED"/>
    <property type="match status" value="1"/>
</dbReference>
<dbReference type="GO" id="GO:0006361">
    <property type="term" value="P:transcription initiation at RNA polymerase I promoter"/>
    <property type="evidence" value="ECO:0007669"/>
    <property type="project" value="InterPro"/>
</dbReference>
<protein>
    <recommendedName>
        <fullName evidence="5">RNA polymerase I-specific transcription initiation factor RRN3</fullName>
    </recommendedName>
</protein>
<gene>
    <name evidence="3" type="ORF">ASPBRDRAFT_40160</name>
</gene>
<feature type="compositionally biased region" description="Polar residues" evidence="2">
    <location>
        <begin position="28"/>
        <end position="45"/>
    </location>
</feature>
<keyword evidence="4" id="KW-1185">Reference proteome</keyword>
<feature type="region of interest" description="Disordered" evidence="2">
    <location>
        <begin position="679"/>
        <end position="711"/>
    </location>
</feature>
<sequence>MVVLATASRTATIAPRPTTKSSKMLVTSSPVSILKTPKSTPSTTGIKHRMMMGDDYSDLSLSPSSSFDAEQSPSPRKRTRVKFDKEVFMVPYKEEPEPAERKPEKSAAVVREEVRRAIQRHVSGTDSEAYDRIKETFAVDPRRRDEDNMFAYDVPTHTSLRHHLLGLLSNVASLDRSCNGLVQAVLNSVWLGRDESYIKLYIRFLGNLAAAQGSYLGAVLKMLVNFLGELPKDTGKIPGYPSVHVPELYSRVHLALRHVMQLIPSGSGTLSPLLSAQFPFASDSAKANIAYTRNLIRVIGYAPELQGDILSLITEKLVKIDVHIQVDLEDIEDDIGEDVLQGVSPESVMIEEDDAEDDDDNDSVLSDDSVDDESKRIKAIRDNILKLDGMIDTMFEYYAPPFTLGSLDDKENAFDLLMSHFQNIILPTYRSRHSQFLLFHFSQSSPILVDRFAAMCTELIFNKTQPAIMRQSAAAYLASFVARGAHISGEVVRDVFDLLGTYLNSLRLDYEATCRGPDLRRYGPFYSTAQALLYIFCFRWRDLTTAALEGDTPEQVDELEPEDIMFPPSVKEVLHQAIHSKLNPLKVCSPAIVSQFARMSQHFNLMYVFSILETNKRLRVSSYRSIGAMADPRFSQVEREIRAGDDLGYQLDAYFPFDPYQLPRSRRWVENDYVHWRGIPGLDEDDESDSEADDNESDEDLSDGTETDDEL</sequence>
<dbReference type="PANTHER" id="PTHR12790">
    <property type="entry name" value="TRANSCRIPTION INITIATION FACTOR IA RRN3"/>
    <property type="match status" value="1"/>
</dbReference>
<reference evidence="4" key="1">
    <citation type="journal article" date="2017" name="Genome Biol.">
        <title>Comparative genomics reveals high biological diversity and specific adaptations in the industrially and medically important fungal genus Aspergillus.</title>
        <authorList>
            <person name="de Vries R.P."/>
            <person name="Riley R."/>
            <person name="Wiebenga A."/>
            <person name="Aguilar-Osorio G."/>
            <person name="Amillis S."/>
            <person name="Uchima C.A."/>
            <person name="Anderluh G."/>
            <person name="Asadollahi M."/>
            <person name="Askin M."/>
            <person name="Barry K."/>
            <person name="Battaglia E."/>
            <person name="Bayram O."/>
            <person name="Benocci T."/>
            <person name="Braus-Stromeyer S.A."/>
            <person name="Caldana C."/>
            <person name="Canovas D."/>
            <person name="Cerqueira G.C."/>
            <person name="Chen F."/>
            <person name="Chen W."/>
            <person name="Choi C."/>
            <person name="Clum A."/>
            <person name="Dos Santos R.A."/>
            <person name="Damasio A.R."/>
            <person name="Diallinas G."/>
            <person name="Emri T."/>
            <person name="Fekete E."/>
            <person name="Flipphi M."/>
            <person name="Freyberg S."/>
            <person name="Gallo A."/>
            <person name="Gournas C."/>
            <person name="Habgood R."/>
            <person name="Hainaut M."/>
            <person name="Harispe M.L."/>
            <person name="Henrissat B."/>
            <person name="Hilden K.S."/>
            <person name="Hope R."/>
            <person name="Hossain A."/>
            <person name="Karabika E."/>
            <person name="Karaffa L."/>
            <person name="Karanyi Z."/>
            <person name="Krasevec N."/>
            <person name="Kuo A."/>
            <person name="Kusch H."/>
            <person name="LaButti K."/>
            <person name="Lagendijk E.L."/>
            <person name="Lapidus A."/>
            <person name="Levasseur A."/>
            <person name="Lindquist E."/>
            <person name="Lipzen A."/>
            <person name="Logrieco A.F."/>
            <person name="MacCabe A."/>
            <person name="Maekelae M.R."/>
            <person name="Malavazi I."/>
            <person name="Melin P."/>
            <person name="Meyer V."/>
            <person name="Mielnichuk N."/>
            <person name="Miskei M."/>
            <person name="Molnar A.P."/>
            <person name="Mule G."/>
            <person name="Ngan C.Y."/>
            <person name="Orejas M."/>
            <person name="Orosz E."/>
            <person name="Ouedraogo J.P."/>
            <person name="Overkamp K.M."/>
            <person name="Park H.-S."/>
            <person name="Perrone G."/>
            <person name="Piumi F."/>
            <person name="Punt P.J."/>
            <person name="Ram A.F."/>
            <person name="Ramon A."/>
            <person name="Rauscher S."/>
            <person name="Record E."/>
            <person name="Riano-Pachon D.M."/>
            <person name="Robert V."/>
            <person name="Roehrig J."/>
            <person name="Ruller R."/>
            <person name="Salamov A."/>
            <person name="Salih N.S."/>
            <person name="Samson R.A."/>
            <person name="Sandor E."/>
            <person name="Sanguinetti M."/>
            <person name="Schuetze T."/>
            <person name="Sepcic K."/>
            <person name="Shelest E."/>
            <person name="Sherlock G."/>
            <person name="Sophianopoulou V."/>
            <person name="Squina F.M."/>
            <person name="Sun H."/>
            <person name="Susca A."/>
            <person name="Todd R.B."/>
            <person name="Tsang A."/>
            <person name="Unkles S.E."/>
            <person name="van de Wiele N."/>
            <person name="van Rossen-Uffink D."/>
            <person name="Oliveira J.V."/>
            <person name="Vesth T.C."/>
            <person name="Visser J."/>
            <person name="Yu J.-H."/>
            <person name="Zhou M."/>
            <person name="Andersen M.R."/>
            <person name="Archer D.B."/>
            <person name="Baker S.E."/>
            <person name="Benoit I."/>
            <person name="Brakhage A.A."/>
            <person name="Braus G.H."/>
            <person name="Fischer R."/>
            <person name="Frisvad J.C."/>
            <person name="Goldman G.H."/>
            <person name="Houbraken J."/>
            <person name="Oakley B."/>
            <person name="Pocsi I."/>
            <person name="Scazzocchio C."/>
            <person name="Seiboth B."/>
            <person name="vanKuyk P.A."/>
            <person name="Wortman J."/>
            <person name="Dyer P.S."/>
            <person name="Grigoriev I.V."/>
        </authorList>
    </citation>
    <scope>NUCLEOTIDE SEQUENCE [LARGE SCALE GENOMIC DNA]</scope>
    <source>
        <strain evidence="4">CBS 101740 / IMI 381727 / IBT 21946</strain>
    </source>
</reference>
<dbReference type="Pfam" id="PF05327">
    <property type="entry name" value="RRN3"/>
    <property type="match status" value="1"/>
</dbReference>
<evidence type="ECO:0000313" key="3">
    <source>
        <dbReference type="EMBL" id="OJJ74924.1"/>
    </source>
</evidence>
<dbReference type="OMA" id="VCSPAIV"/>
<feature type="compositionally biased region" description="Low complexity" evidence="2">
    <location>
        <begin position="58"/>
        <end position="68"/>
    </location>
</feature>
<feature type="region of interest" description="Disordered" evidence="2">
    <location>
        <begin position="28"/>
        <end position="79"/>
    </location>
</feature>
<dbReference type="VEuPathDB" id="FungiDB:ASPBRDRAFT_40160"/>
<dbReference type="GO" id="GO:0001181">
    <property type="term" value="F:RNA polymerase I general transcription initiation factor activity"/>
    <property type="evidence" value="ECO:0007669"/>
    <property type="project" value="InterPro"/>
</dbReference>
<dbReference type="GO" id="GO:0001042">
    <property type="term" value="F:RNA polymerase I core binding"/>
    <property type="evidence" value="ECO:0007669"/>
    <property type="project" value="TreeGrafter"/>
</dbReference>
<evidence type="ECO:0008006" key="5">
    <source>
        <dbReference type="Google" id="ProtNLM"/>
    </source>
</evidence>
<proteinExistence type="inferred from homology"/>
<dbReference type="GeneID" id="93576778"/>
<evidence type="ECO:0000313" key="4">
    <source>
        <dbReference type="Proteomes" id="UP000184499"/>
    </source>
</evidence>
<feature type="compositionally biased region" description="Acidic residues" evidence="2">
    <location>
        <begin position="682"/>
        <end position="711"/>
    </location>
</feature>
<comment type="similarity">
    <text evidence="1">Belongs to the RRN3 family.</text>
</comment>
<evidence type="ECO:0000256" key="2">
    <source>
        <dbReference type="SAM" id="MobiDB-lite"/>
    </source>
</evidence>